<organism evidence="1 2">
    <name type="scientific">Araneus ventricosus</name>
    <name type="common">Orbweaver spider</name>
    <name type="synonym">Epeira ventricosa</name>
    <dbReference type="NCBI Taxonomy" id="182803"/>
    <lineage>
        <taxon>Eukaryota</taxon>
        <taxon>Metazoa</taxon>
        <taxon>Ecdysozoa</taxon>
        <taxon>Arthropoda</taxon>
        <taxon>Chelicerata</taxon>
        <taxon>Arachnida</taxon>
        <taxon>Araneae</taxon>
        <taxon>Araneomorphae</taxon>
        <taxon>Entelegynae</taxon>
        <taxon>Araneoidea</taxon>
        <taxon>Araneidae</taxon>
        <taxon>Araneus</taxon>
    </lineage>
</organism>
<dbReference type="EMBL" id="BGPR01131899">
    <property type="protein sequence ID" value="GBN47821.1"/>
    <property type="molecule type" value="Genomic_DNA"/>
</dbReference>
<accession>A0A4Y2P953</accession>
<gene>
    <name evidence="1" type="ORF">AVEN_64446_1</name>
</gene>
<evidence type="ECO:0000313" key="1">
    <source>
        <dbReference type="EMBL" id="GBN47821.1"/>
    </source>
</evidence>
<dbReference type="Proteomes" id="UP000499080">
    <property type="component" value="Unassembled WGS sequence"/>
</dbReference>
<sequence length="134" mass="14832">STGSPVSVFLLAVGHSNALRLNYPRHDDLGSYRLRGRRTGNPSYIRALCGPCPINCSSGRSDQDYSGAWSGRSDLFRLNNPYPEGRFTLTLYYWAAPIQCFPTGGRTVVILEVELSLADDGSYLSLRGHRMSRS</sequence>
<evidence type="ECO:0000313" key="2">
    <source>
        <dbReference type="Proteomes" id="UP000499080"/>
    </source>
</evidence>
<name>A0A4Y2P953_ARAVE</name>
<keyword evidence="2" id="KW-1185">Reference proteome</keyword>
<feature type="non-terminal residue" evidence="1">
    <location>
        <position position="1"/>
    </location>
</feature>
<reference evidence="1 2" key="1">
    <citation type="journal article" date="2019" name="Sci. Rep.">
        <title>Orb-weaving spider Araneus ventricosus genome elucidates the spidroin gene catalogue.</title>
        <authorList>
            <person name="Kono N."/>
            <person name="Nakamura H."/>
            <person name="Ohtoshi R."/>
            <person name="Moran D.A.P."/>
            <person name="Shinohara A."/>
            <person name="Yoshida Y."/>
            <person name="Fujiwara M."/>
            <person name="Mori M."/>
            <person name="Tomita M."/>
            <person name="Arakawa K."/>
        </authorList>
    </citation>
    <scope>NUCLEOTIDE SEQUENCE [LARGE SCALE GENOMIC DNA]</scope>
</reference>
<protein>
    <submittedName>
        <fullName evidence="1">Uncharacterized protein</fullName>
    </submittedName>
</protein>
<proteinExistence type="predicted"/>
<dbReference type="AlphaFoldDB" id="A0A4Y2P953"/>
<comment type="caution">
    <text evidence="1">The sequence shown here is derived from an EMBL/GenBank/DDBJ whole genome shotgun (WGS) entry which is preliminary data.</text>
</comment>